<evidence type="ECO:0000313" key="1">
    <source>
        <dbReference type="EMBL" id="CAF0944168.1"/>
    </source>
</evidence>
<name>A0A820F9T7_9BILA</name>
<organism evidence="3 5">
    <name type="scientific">Rotaria sordida</name>
    <dbReference type="NCBI Taxonomy" id="392033"/>
    <lineage>
        <taxon>Eukaryota</taxon>
        <taxon>Metazoa</taxon>
        <taxon>Spiralia</taxon>
        <taxon>Gnathifera</taxon>
        <taxon>Rotifera</taxon>
        <taxon>Eurotatoria</taxon>
        <taxon>Bdelloidea</taxon>
        <taxon>Philodinida</taxon>
        <taxon>Philodinidae</taxon>
        <taxon>Rotaria</taxon>
    </lineage>
</organism>
<protein>
    <submittedName>
        <fullName evidence="3">Uncharacterized protein</fullName>
    </submittedName>
</protein>
<evidence type="ECO:0000313" key="2">
    <source>
        <dbReference type="EMBL" id="CAF1143390.1"/>
    </source>
</evidence>
<gene>
    <name evidence="3" type="ORF">FNK824_LOCUS39053</name>
    <name evidence="2" type="ORF">JXQ802_LOCUS21340</name>
    <name evidence="1" type="ORF">PYM288_LOCUS11759</name>
</gene>
<proteinExistence type="predicted"/>
<reference evidence="3" key="1">
    <citation type="submission" date="2021-02" db="EMBL/GenBank/DDBJ databases">
        <authorList>
            <person name="Nowell W R."/>
        </authorList>
    </citation>
    <scope>NUCLEOTIDE SEQUENCE</scope>
</reference>
<keyword evidence="4" id="KW-1185">Reference proteome</keyword>
<evidence type="ECO:0000313" key="3">
    <source>
        <dbReference type="EMBL" id="CAF4260632.1"/>
    </source>
</evidence>
<sequence>MSSSDDLQKYVGQNVRNVQKELENKGCEVHLVCTGRFATGFVPPKNLVAGEPESEQKKRVVISYNGDDPDEKITYISRDD</sequence>
<dbReference type="AlphaFoldDB" id="A0A820F9T7"/>
<dbReference type="EMBL" id="CAJNOH010000205">
    <property type="protein sequence ID" value="CAF0944168.1"/>
    <property type="molecule type" value="Genomic_DNA"/>
</dbReference>
<dbReference type="Proteomes" id="UP000663874">
    <property type="component" value="Unassembled WGS sequence"/>
</dbReference>
<evidence type="ECO:0000313" key="4">
    <source>
        <dbReference type="Proteomes" id="UP000663870"/>
    </source>
</evidence>
<evidence type="ECO:0000313" key="5">
    <source>
        <dbReference type="Proteomes" id="UP000663874"/>
    </source>
</evidence>
<accession>A0A820F9T7</accession>
<dbReference type="EMBL" id="CAJNOL010000626">
    <property type="protein sequence ID" value="CAF1143390.1"/>
    <property type="molecule type" value="Genomic_DNA"/>
</dbReference>
<comment type="caution">
    <text evidence="3">The sequence shown here is derived from an EMBL/GenBank/DDBJ whole genome shotgun (WGS) entry which is preliminary data.</text>
</comment>
<dbReference type="EMBL" id="CAJOBE010024058">
    <property type="protein sequence ID" value="CAF4260632.1"/>
    <property type="molecule type" value="Genomic_DNA"/>
</dbReference>
<dbReference type="Proteomes" id="UP000663870">
    <property type="component" value="Unassembled WGS sequence"/>
</dbReference>
<dbReference type="Proteomes" id="UP000663854">
    <property type="component" value="Unassembled WGS sequence"/>
</dbReference>